<dbReference type="PROSITE" id="PS00719">
    <property type="entry name" value="GLYCOSYL_HYDROL_F2_1"/>
    <property type="match status" value="1"/>
</dbReference>
<dbReference type="PRINTS" id="PR00132">
    <property type="entry name" value="GLHYDRLASE2"/>
</dbReference>
<evidence type="ECO:0000256" key="2">
    <source>
        <dbReference type="ARBA" id="ARBA00022801"/>
    </source>
</evidence>
<dbReference type="InterPro" id="IPR006102">
    <property type="entry name" value="Ig-like_GH2"/>
</dbReference>
<dbReference type="Pfam" id="PF00703">
    <property type="entry name" value="Glyco_hydro_2"/>
    <property type="match status" value="1"/>
</dbReference>
<dbReference type="InterPro" id="IPR008979">
    <property type="entry name" value="Galactose-bd-like_sf"/>
</dbReference>
<dbReference type="InterPro" id="IPR051913">
    <property type="entry name" value="GH2_Domain-Containing"/>
</dbReference>
<dbReference type="InterPro" id="IPR023230">
    <property type="entry name" value="Glyco_hydro_2_CS"/>
</dbReference>
<dbReference type="Gene3D" id="3.20.20.80">
    <property type="entry name" value="Glycosidases"/>
    <property type="match status" value="1"/>
</dbReference>
<dbReference type="Proteomes" id="UP000676601">
    <property type="component" value="Unassembled WGS sequence"/>
</dbReference>
<keyword evidence="3" id="KW-0326">Glycosidase</keyword>
<evidence type="ECO:0000256" key="1">
    <source>
        <dbReference type="ARBA" id="ARBA00007401"/>
    </source>
</evidence>
<evidence type="ECO:0000259" key="4">
    <source>
        <dbReference type="Pfam" id="PF00703"/>
    </source>
</evidence>
<dbReference type="PANTHER" id="PTHR42732:SF1">
    <property type="entry name" value="BETA-MANNOSIDASE"/>
    <property type="match status" value="1"/>
</dbReference>
<keyword evidence="7" id="KW-1185">Reference proteome</keyword>
<dbReference type="SUPFAM" id="SSF49303">
    <property type="entry name" value="beta-Galactosidase/glucuronidase domain"/>
    <property type="match status" value="1"/>
</dbReference>
<dbReference type="PANTHER" id="PTHR42732">
    <property type="entry name" value="BETA-GALACTOSIDASE"/>
    <property type="match status" value="1"/>
</dbReference>
<dbReference type="InterPro" id="IPR017853">
    <property type="entry name" value="GH"/>
</dbReference>
<dbReference type="InterPro" id="IPR006101">
    <property type="entry name" value="Glyco_hydro_2"/>
</dbReference>
<evidence type="ECO:0000313" key="7">
    <source>
        <dbReference type="Proteomes" id="UP000676601"/>
    </source>
</evidence>
<comment type="similarity">
    <text evidence="1">Belongs to the glycosyl hydrolase 2 family.</text>
</comment>
<dbReference type="Gene3D" id="2.60.120.260">
    <property type="entry name" value="Galactose-binding domain-like"/>
    <property type="match status" value="1"/>
</dbReference>
<reference evidence="6 7" key="1">
    <citation type="submission" date="2021-03" db="EMBL/GenBank/DDBJ databases">
        <title>Antimicrobial resistance genes in bacteria isolated from Japanese honey, and their potential for conferring macrolide and lincosamide resistance in the American foulbrood pathogen Paenibacillus larvae.</title>
        <authorList>
            <person name="Okamoto M."/>
            <person name="Kumagai M."/>
            <person name="Kanamori H."/>
            <person name="Takamatsu D."/>
        </authorList>
    </citation>
    <scope>NUCLEOTIDE SEQUENCE [LARGE SCALE GENOMIC DNA]</scope>
    <source>
        <strain evidence="6 7">J21TS7</strain>
    </source>
</reference>
<dbReference type="Gene3D" id="2.60.40.10">
    <property type="entry name" value="Immunoglobulins"/>
    <property type="match status" value="1"/>
</dbReference>
<evidence type="ECO:0000313" key="6">
    <source>
        <dbReference type="EMBL" id="GIO54322.1"/>
    </source>
</evidence>
<feature type="domain" description="Glycoside hydrolase family 2 catalytic" evidence="5">
    <location>
        <begin position="267"/>
        <end position="564"/>
    </location>
</feature>
<dbReference type="EMBL" id="BORU01000001">
    <property type="protein sequence ID" value="GIO54322.1"/>
    <property type="molecule type" value="Genomic_DNA"/>
</dbReference>
<dbReference type="InterPro" id="IPR013783">
    <property type="entry name" value="Ig-like_fold"/>
</dbReference>
<feature type="domain" description="Glycoside hydrolase family 2 immunoglobulin-like beta-sandwich" evidence="4">
    <location>
        <begin position="158"/>
        <end position="264"/>
    </location>
</feature>
<dbReference type="InterPro" id="IPR036156">
    <property type="entry name" value="Beta-gal/glucu_dom_sf"/>
</dbReference>
<dbReference type="InterPro" id="IPR006103">
    <property type="entry name" value="Glyco_hydro_2_cat"/>
</dbReference>
<organism evidence="6 7">
    <name type="scientific">Paenibacillus cineris</name>
    <dbReference type="NCBI Taxonomy" id="237530"/>
    <lineage>
        <taxon>Bacteria</taxon>
        <taxon>Bacillati</taxon>
        <taxon>Bacillota</taxon>
        <taxon>Bacilli</taxon>
        <taxon>Bacillales</taxon>
        <taxon>Paenibacillaceae</taxon>
        <taxon>Paenibacillus</taxon>
    </lineage>
</organism>
<dbReference type="SUPFAM" id="SSF51445">
    <property type="entry name" value="(Trans)glycosidases"/>
    <property type="match status" value="1"/>
</dbReference>
<evidence type="ECO:0000259" key="5">
    <source>
        <dbReference type="Pfam" id="PF02836"/>
    </source>
</evidence>
<gene>
    <name evidence="6" type="ORF">J21TS7_26400</name>
</gene>
<proteinExistence type="inferred from homology"/>
<dbReference type="Pfam" id="PF02836">
    <property type="entry name" value="Glyco_hydro_2_C"/>
    <property type="match status" value="1"/>
</dbReference>
<dbReference type="SUPFAM" id="SSF49785">
    <property type="entry name" value="Galactose-binding domain-like"/>
    <property type="match status" value="1"/>
</dbReference>
<evidence type="ECO:0000256" key="3">
    <source>
        <dbReference type="ARBA" id="ARBA00023295"/>
    </source>
</evidence>
<keyword evidence="2" id="KW-0378">Hydrolase</keyword>
<dbReference type="RefSeq" id="WP_212983830.1">
    <property type="nucleotide sequence ID" value="NZ_BORU01000001.1"/>
</dbReference>
<name>A0ABQ4LCN7_9BACL</name>
<protein>
    <submittedName>
        <fullName evidence="6">Beta-glucuronidase</fullName>
    </submittedName>
</protein>
<sequence length="574" mass="65408">MERMFQNHEVRISRTIEGTWDFTVVDEPEMSAQASQSFPYRMAVPSCWETHPDFSIYQGVGAYRTIVNIRREASVRLIFKGISHTAHIYWDGVKVAQHYNAYTAFDVVIPDVRPGEHTLIVAADNRFSEASALHIPNDYYTYGGIIRPVVLEELYSPYVRQLYFTPEYKSGEWSAEVRAVVSNPNDMERTVQVTGTLAGIDFSLGTVTLAPGAEKKLQKSFAFPDVSSWSPEEPSLYQLHVRLYEDKDTDSPPLDDLIERVGFRTVTTRDGKLQVNGKDVVLQGFNRHEDHPMAGAALPVSLMLHDLDLMRDMGANAVRTSHYPNDERFLDLCDELGFLVWEENHARGLSLEQMRNPNFVWQCEQVNREMVEQHYNHPSIILWAILNECASDTEEGREHYSRQLGQLRALDASRPLTFASHHRERELCFDLADIVSFNLYPGWYTDEDPKALCEQARAWADQAGGAGKPMIMSEFGGDGYYGLRDKARMRGTEERQADIIEANLAAYTSSPFLSGMYIWQFCDCRVTDATGWLLSRAGAQNSKGIVDRYRRPKLAYDVVKRYFKGSQNVISNEL</sequence>
<accession>A0ABQ4LCN7</accession>
<comment type="caution">
    <text evidence="6">The sequence shown here is derived from an EMBL/GenBank/DDBJ whole genome shotgun (WGS) entry which is preliminary data.</text>
</comment>